<sequence length="442" mass="49824">MQLLTEKICGGLLIEFKRHAPNSCSPNLTPKTLAPNQRLQAPPSTSGNDEGACCCVGQARSSNRFAVRHYFTVFLVSPSACLWPPFAVVYGLTVADGFHEDYFFFLFHILFFCKMIMDILKSGVEENNGLSSMNLLKLEKTVFSLHLRPDSTMNRVKGYYRSWMLRASKTMGKCSERKNGRGFHGLCVLGDLLILSLYFAERHKADCGKLGPRVDDPGRFYKPLQGDERGAREVAFYTSFSSDTKVPDHISRFFPKFYGTQLVEASDGFGMKPHVVIQDLTFSRVNPSVMDIKIGSRTWGPEESADQIQKCLKKDRESSSLSLGFRLSGMQIFGTKEFGFWKPEKTWIQSISTDELLELKAWFEDQTSYHFFACSSLMVCEKELALEGKSPCPKIKLVDFAHVFEGRGVIDHNFLGGLCSLIKFISEILTTPEDSTSNRRCP</sequence>
<evidence type="ECO:0000256" key="1">
    <source>
        <dbReference type="ARBA" id="ARBA00007374"/>
    </source>
</evidence>
<dbReference type="GO" id="GO:0032958">
    <property type="term" value="P:inositol phosphate biosynthetic process"/>
    <property type="evidence" value="ECO:0007669"/>
    <property type="project" value="InterPro"/>
</dbReference>
<dbReference type="EC" id="2.7.1.151" evidence="8"/>
<keyword evidence="3 8" id="KW-0547">Nucleotide-binding</keyword>
<accession>A0AAW2N2N6</accession>
<evidence type="ECO:0000256" key="6">
    <source>
        <dbReference type="ARBA" id="ARBA00036164"/>
    </source>
</evidence>
<evidence type="ECO:0000256" key="9">
    <source>
        <dbReference type="SAM" id="MobiDB-lite"/>
    </source>
</evidence>
<keyword evidence="4 8" id="KW-0418">Kinase</keyword>
<comment type="function">
    <text evidence="8">Inositol phosphate kinase with a broad substrate specificity.</text>
</comment>
<comment type="caution">
    <text evidence="11">The sequence shown here is derived from an EMBL/GenBank/DDBJ whole genome shotgun (WGS) entry which is preliminary data.</text>
</comment>
<evidence type="ECO:0000256" key="8">
    <source>
        <dbReference type="RuleBase" id="RU363090"/>
    </source>
</evidence>
<evidence type="ECO:0000256" key="10">
    <source>
        <dbReference type="SAM" id="Phobius"/>
    </source>
</evidence>
<comment type="similarity">
    <text evidence="1 8">Belongs to the inositol phosphokinase (IPK) family.</text>
</comment>
<keyword evidence="10" id="KW-0472">Membrane</keyword>
<evidence type="ECO:0000256" key="2">
    <source>
        <dbReference type="ARBA" id="ARBA00022679"/>
    </source>
</evidence>
<keyword evidence="10" id="KW-0812">Transmembrane</keyword>
<dbReference type="GO" id="GO:0008440">
    <property type="term" value="F:inositol-1,4,5-trisphosphate 3-kinase activity"/>
    <property type="evidence" value="ECO:0007669"/>
    <property type="project" value="TreeGrafter"/>
</dbReference>
<evidence type="ECO:0000256" key="7">
    <source>
        <dbReference type="ARBA" id="ARBA00036525"/>
    </source>
</evidence>
<dbReference type="GO" id="GO:0005524">
    <property type="term" value="F:ATP binding"/>
    <property type="evidence" value="ECO:0007669"/>
    <property type="project" value="UniProtKB-KW"/>
</dbReference>
<keyword evidence="10" id="KW-1133">Transmembrane helix</keyword>
<organism evidence="11">
    <name type="scientific">Sesamum calycinum</name>
    <dbReference type="NCBI Taxonomy" id="2727403"/>
    <lineage>
        <taxon>Eukaryota</taxon>
        <taxon>Viridiplantae</taxon>
        <taxon>Streptophyta</taxon>
        <taxon>Embryophyta</taxon>
        <taxon>Tracheophyta</taxon>
        <taxon>Spermatophyta</taxon>
        <taxon>Magnoliopsida</taxon>
        <taxon>eudicotyledons</taxon>
        <taxon>Gunneridae</taxon>
        <taxon>Pentapetalae</taxon>
        <taxon>asterids</taxon>
        <taxon>lamiids</taxon>
        <taxon>Lamiales</taxon>
        <taxon>Pedaliaceae</taxon>
        <taxon>Sesamum</taxon>
    </lineage>
</organism>
<gene>
    <name evidence="11" type="ORF">Scaly_2051300</name>
</gene>
<dbReference type="GO" id="GO:0051765">
    <property type="term" value="F:inositol tetrakisphosphate kinase activity"/>
    <property type="evidence" value="ECO:0007669"/>
    <property type="project" value="TreeGrafter"/>
</dbReference>
<feature type="transmembrane region" description="Helical" evidence="10">
    <location>
        <begin position="70"/>
        <end position="90"/>
    </location>
</feature>
<evidence type="ECO:0000256" key="3">
    <source>
        <dbReference type="ARBA" id="ARBA00022741"/>
    </source>
</evidence>
<proteinExistence type="inferred from homology"/>
<keyword evidence="5 8" id="KW-0067">ATP-binding</keyword>
<name>A0AAW2N2N6_9LAMI</name>
<feature type="transmembrane region" description="Helical" evidence="10">
    <location>
        <begin position="102"/>
        <end position="120"/>
    </location>
</feature>
<dbReference type="Gene3D" id="3.30.470.160">
    <property type="entry name" value="Inositol polyphosphate kinase"/>
    <property type="match status" value="2"/>
</dbReference>
<dbReference type="PANTHER" id="PTHR12400:SF51">
    <property type="entry name" value="INOSITOL POLYPHOSPHATE MULTIKINASE"/>
    <property type="match status" value="1"/>
</dbReference>
<dbReference type="Pfam" id="PF03770">
    <property type="entry name" value="IPK"/>
    <property type="match status" value="1"/>
</dbReference>
<feature type="region of interest" description="Disordered" evidence="9">
    <location>
        <begin position="28"/>
        <end position="48"/>
    </location>
</feature>
<dbReference type="SUPFAM" id="SSF56104">
    <property type="entry name" value="SAICAR synthase-like"/>
    <property type="match status" value="1"/>
</dbReference>
<dbReference type="GO" id="GO:0005737">
    <property type="term" value="C:cytoplasm"/>
    <property type="evidence" value="ECO:0007669"/>
    <property type="project" value="TreeGrafter"/>
</dbReference>
<protein>
    <recommendedName>
        <fullName evidence="8">Inositol polyphosphate multikinase</fullName>
        <ecNumber evidence="8">2.7.1.140</ecNumber>
        <ecNumber evidence="8">2.7.1.151</ecNumber>
    </recommendedName>
</protein>
<reference evidence="11" key="2">
    <citation type="journal article" date="2024" name="Plant">
        <title>Genomic evolution and insights into agronomic trait innovations of Sesamum species.</title>
        <authorList>
            <person name="Miao H."/>
            <person name="Wang L."/>
            <person name="Qu L."/>
            <person name="Liu H."/>
            <person name="Sun Y."/>
            <person name="Le M."/>
            <person name="Wang Q."/>
            <person name="Wei S."/>
            <person name="Zheng Y."/>
            <person name="Lin W."/>
            <person name="Duan Y."/>
            <person name="Cao H."/>
            <person name="Xiong S."/>
            <person name="Wang X."/>
            <person name="Wei L."/>
            <person name="Li C."/>
            <person name="Ma Q."/>
            <person name="Ju M."/>
            <person name="Zhao R."/>
            <person name="Li G."/>
            <person name="Mu C."/>
            <person name="Tian Q."/>
            <person name="Mei H."/>
            <person name="Zhang T."/>
            <person name="Gao T."/>
            <person name="Zhang H."/>
        </authorList>
    </citation>
    <scope>NUCLEOTIDE SEQUENCE</scope>
    <source>
        <strain evidence="11">KEN8</strain>
    </source>
</reference>
<dbReference type="EC" id="2.7.1.140" evidence="8"/>
<dbReference type="AlphaFoldDB" id="A0AAW2N2N6"/>
<keyword evidence="2 8" id="KW-0808">Transferase</keyword>
<comment type="catalytic activity">
    <reaction evidence="7 8">
        <text>1D-myo-inositol 1,3,4,6-tetrakisphosphate + ATP = 1D-myo-inositol 1,3,4,5,6-pentakisphosphate + ADP + H(+)</text>
        <dbReference type="Rhea" id="RHEA:12717"/>
        <dbReference type="ChEBI" id="CHEBI:15378"/>
        <dbReference type="ChEBI" id="CHEBI:30616"/>
        <dbReference type="ChEBI" id="CHEBI:57660"/>
        <dbReference type="ChEBI" id="CHEBI:57733"/>
        <dbReference type="ChEBI" id="CHEBI:456216"/>
        <dbReference type="EC" id="2.7.1.140"/>
    </reaction>
</comment>
<evidence type="ECO:0000256" key="4">
    <source>
        <dbReference type="ARBA" id="ARBA00022777"/>
    </source>
</evidence>
<evidence type="ECO:0000313" key="11">
    <source>
        <dbReference type="EMBL" id="KAL0337762.1"/>
    </source>
</evidence>
<feature type="transmembrane region" description="Helical" evidence="10">
    <location>
        <begin position="183"/>
        <end position="200"/>
    </location>
</feature>
<dbReference type="PANTHER" id="PTHR12400">
    <property type="entry name" value="INOSITOL POLYPHOSPHATE KINASE"/>
    <property type="match status" value="1"/>
</dbReference>
<dbReference type="InterPro" id="IPR005522">
    <property type="entry name" value="IPK"/>
</dbReference>
<evidence type="ECO:0000256" key="5">
    <source>
        <dbReference type="ARBA" id="ARBA00022840"/>
    </source>
</evidence>
<dbReference type="GO" id="GO:0005634">
    <property type="term" value="C:nucleus"/>
    <property type="evidence" value="ECO:0007669"/>
    <property type="project" value="TreeGrafter"/>
</dbReference>
<dbReference type="EMBL" id="JACGWM010000012">
    <property type="protein sequence ID" value="KAL0337762.1"/>
    <property type="molecule type" value="Genomic_DNA"/>
</dbReference>
<dbReference type="InterPro" id="IPR038286">
    <property type="entry name" value="IPK_sf"/>
</dbReference>
<reference evidence="11" key="1">
    <citation type="submission" date="2020-06" db="EMBL/GenBank/DDBJ databases">
        <authorList>
            <person name="Li T."/>
            <person name="Hu X."/>
            <person name="Zhang T."/>
            <person name="Song X."/>
            <person name="Zhang H."/>
            <person name="Dai N."/>
            <person name="Sheng W."/>
            <person name="Hou X."/>
            <person name="Wei L."/>
        </authorList>
    </citation>
    <scope>NUCLEOTIDE SEQUENCE</scope>
    <source>
        <strain evidence="11">KEN8</strain>
        <tissue evidence="11">Leaf</tissue>
    </source>
</reference>
<comment type="catalytic activity">
    <reaction evidence="6 8">
        <text>1D-myo-inositol 1,4,5-trisphosphate + 2 ATP = 1D-myo-inositol 1,3,4,5,6-pentakisphosphate + 2 ADP + 2 H(+)</text>
        <dbReference type="Rhea" id="RHEA:32359"/>
        <dbReference type="ChEBI" id="CHEBI:15378"/>
        <dbReference type="ChEBI" id="CHEBI:30616"/>
        <dbReference type="ChEBI" id="CHEBI:57733"/>
        <dbReference type="ChEBI" id="CHEBI:203600"/>
        <dbReference type="ChEBI" id="CHEBI:456216"/>
        <dbReference type="EC" id="2.7.1.151"/>
    </reaction>
</comment>